<organism evidence="1 2">
    <name type="scientific">Aneurinibacillus danicus</name>
    <dbReference type="NCBI Taxonomy" id="267746"/>
    <lineage>
        <taxon>Bacteria</taxon>
        <taxon>Bacillati</taxon>
        <taxon>Bacillota</taxon>
        <taxon>Bacilli</taxon>
        <taxon>Bacillales</taxon>
        <taxon>Paenibacillaceae</taxon>
        <taxon>Aneurinibacillus group</taxon>
        <taxon>Aneurinibacillus</taxon>
    </lineage>
</organism>
<protein>
    <recommendedName>
        <fullName evidence="3">AP2-like integrase N-terminal domain-containing protein</fullName>
    </recommendedName>
</protein>
<dbReference type="Proteomes" id="UP000321157">
    <property type="component" value="Unassembled WGS sequence"/>
</dbReference>
<dbReference type="AlphaFoldDB" id="A0A511V956"/>
<keyword evidence="2" id="KW-1185">Reference proteome</keyword>
<proteinExistence type="predicted"/>
<evidence type="ECO:0008006" key="3">
    <source>
        <dbReference type="Google" id="ProtNLM"/>
    </source>
</evidence>
<dbReference type="EMBL" id="BJXX01000133">
    <property type="protein sequence ID" value="GEN35474.1"/>
    <property type="molecule type" value="Genomic_DNA"/>
</dbReference>
<name>A0A511V956_9BACL</name>
<reference evidence="1 2" key="1">
    <citation type="submission" date="2019-07" db="EMBL/GenBank/DDBJ databases">
        <title>Whole genome shotgun sequence of Aneurinibacillus danicus NBRC 102444.</title>
        <authorList>
            <person name="Hosoyama A."/>
            <person name="Uohara A."/>
            <person name="Ohji S."/>
            <person name="Ichikawa N."/>
        </authorList>
    </citation>
    <scope>NUCLEOTIDE SEQUENCE [LARGE SCALE GENOMIC DNA]</scope>
    <source>
        <strain evidence="1 2">NBRC 102444</strain>
    </source>
</reference>
<evidence type="ECO:0000313" key="1">
    <source>
        <dbReference type="EMBL" id="GEN35474.1"/>
    </source>
</evidence>
<gene>
    <name evidence="1" type="ORF">ADA01nite_29340</name>
</gene>
<sequence length="76" mass="8800">MLCTYTIYKEGESVYGRKRRETREKFVAEVESGTYVKPSKMTLSDFVSEWGKHYAEKQLAPRNYKVALETGRGKGE</sequence>
<accession>A0A511V956</accession>
<evidence type="ECO:0000313" key="2">
    <source>
        <dbReference type="Proteomes" id="UP000321157"/>
    </source>
</evidence>
<comment type="caution">
    <text evidence="1">The sequence shown here is derived from an EMBL/GenBank/DDBJ whole genome shotgun (WGS) entry which is preliminary data.</text>
</comment>